<dbReference type="OrthoDB" id="9795306at2"/>
<keyword evidence="3" id="KW-1185">Reference proteome</keyword>
<dbReference type="PANTHER" id="PTHR33990:SF1">
    <property type="entry name" value="PROTEIN YJDN"/>
    <property type="match status" value="1"/>
</dbReference>
<dbReference type="InterPro" id="IPR029068">
    <property type="entry name" value="Glyas_Bleomycin-R_OHBP_Dase"/>
</dbReference>
<organism evidence="2 3">
    <name type="scientific">Thalassobacillus cyri</name>
    <dbReference type="NCBI Taxonomy" id="571932"/>
    <lineage>
        <taxon>Bacteria</taxon>
        <taxon>Bacillati</taxon>
        <taxon>Bacillota</taxon>
        <taxon>Bacilli</taxon>
        <taxon>Bacillales</taxon>
        <taxon>Bacillaceae</taxon>
        <taxon>Thalassobacillus</taxon>
    </lineage>
</organism>
<protein>
    <submittedName>
        <fullName evidence="2">PhnB protein</fullName>
    </submittedName>
</protein>
<name>A0A1H3WCT4_9BACI</name>
<feature type="domain" description="PhnB-like" evidence="1">
    <location>
        <begin position="6"/>
        <end position="135"/>
    </location>
</feature>
<reference evidence="2 3" key="1">
    <citation type="submission" date="2016-10" db="EMBL/GenBank/DDBJ databases">
        <authorList>
            <person name="de Groot N.N."/>
        </authorList>
    </citation>
    <scope>NUCLEOTIDE SEQUENCE [LARGE SCALE GENOMIC DNA]</scope>
    <source>
        <strain evidence="2 3">CCM7597</strain>
    </source>
</reference>
<evidence type="ECO:0000313" key="3">
    <source>
        <dbReference type="Proteomes" id="UP000198584"/>
    </source>
</evidence>
<dbReference type="Proteomes" id="UP000198584">
    <property type="component" value="Unassembled WGS sequence"/>
</dbReference>
<gene>
    <name evidence="2" type="ORF">SAMN05421743_101407</name>
</gene>
<evidence type="ECO:0000259" key="1">
    <source>
        <dbReference type="Pfam" id="PF06983"/>
    </source>
</evidence>
<dbReference type="Pfam" id="PF06983">
    <property type="entry name" value="3-dmu-9_3-mt"/>
    <property type="match status" value="1"/>
</dbReference>
<dbReference type="RefSeq" id="WP_093041733.1">
    <property type="nucleotide sequence ID" value="NZ_FNQR01000001.1"/>
</dbReference>
<evidence type="ECO:0000313" key="2">
    <source>
        <dbReference type="EMBL" id="SDZ84770.1"/>
    </source>
</evidence>
<proteinExistence type="predicted"/>
<dbReference type="AlphaFoldDB" id="A0A1H3WCT4"/>
<dbReference type="STRING" id="571932.SAMN05421743_101407"/>
<dbReference type="PANTHER" id="PTHR33990">
    <property type="entry name" value="PROTEIN YJDN-RELATED"/>
    <property type="match status" value="1"/>
</dbReference>
<dbReference type="SUPFAM" id="SSF54593">
    <property type="entry name" value="Glyoxalase/Bleomycin resistance protein/Dihydroxybiphenyl dioxygenase"/>
    <property type="match status" value="1"/>
</dbReference>
<dbReference type="InterPro" id="IPR028973">
    <property type="entry name" value="PhnB-like"/>
</dbReference>
<accession>A0A1H3WCT4</accession>
<sequence length="140" mass="15682">MSIRALPHLMFDGNAKEAIHYYKNILDAKVLSIQKYGEIPAFPGMSFPEKILDFVAHARLQVGETEMILFDSPGFPRQIGNQAAIYVTTNEVEKTKQIFEALKQEGKVIGPLEETSFTPAQGYVKDKFGVAFTIITENKN</sequence>
<dbReference type="EMBL" id="FNQR01000001">
    <property type="protein sequence ID" value="SDZ84770.1"/>
    <property type="molecule type" value="Genomic_DNA"/>
</dbReference>
<dbReference type="Gene3D" id="3.10.180.10">
    <property type="entry name" value="2,3-Dihydroxybiphenyl 1,2-Dioxygenase, domain 1"/>
    <property type="match status" value="1"/>
</dbReference>
<dbReference type="CDD" id="cd06588">
    <property type="entry name" value="PhnB_like"/>
    <property type="match status" value="1"/>
</dbReference>